<dbReference type="InterPro" id="IPR000847">
    <property type="entry name" value="LysR_HTH_N"/>
</dbReference>
<evidence type="ECO:0000256" key="3">
    <source>
        <dbReference type="ARBA" id="ARBA00023125"/>
    </source>
</evidence>
<dbReference type="PANTHER" id="PTHR30537:SF3">
    <property type="entry name" value="TRANSCRIPTIONAL REGULATORY PROTEIN"/>
    <property type="match status" value="1"/>
</dbReference>
<dbReference type="InterPro" id="IPR058163">
    <property type="entry name" value="LysR-type_TF_proteobact-type"/>
</dbReference>
<keyword evidence="2" id="KW-0805">Transcription regulation</keyword>
<dbReference type="SUPFAM" id="SSF46785">
    <property type="entry name" value="Winged helix' DNA-binding domain"/>
    <property type="match status" value="1"/>
</dbReference>
<keyword evidence="4" id="KW-0804">Transcription</keyword>
<dbReference type="Pfam" id="PF03466">
    <property type="entry name" value="LysR_substrate"/>
    <property type="match status" value="1"/>
</dbReference>
<feature type="domain" description="HTH lysR-type" evidence="5">
    <location>
        <begin position="8"/>
        <end position="65"/>
    </location>
</feature>
<dbReference type="Proteomes" id="UP000542776">
    <property type="component" value="Unassembled WGS sequence"/>
</dbReference>
<dbReference type="EMBL" id="JACIEK010000014">
    <property type="protein sequence ID" value="MBB4000058.1"/>
    <property type="molecule type" value="Genomic_DNA"/>
</dbReference>
<gene>
    <name evidence="6" type="ORF">GGR04_003932</name>
</gene>
<dbReference type="InterPro" id="IPR036390">
    <property type="entry name" value="WH_DNA-bd_sf"/>
</dbReference>
<evidence type="ECO:0000313" key="6">
    <source>
        <dbReference type="EMBL" id="MBB4000058.1"/>
    </source>
</evidence>
<proteinExistence type="inferred from homology"/>
<comment type="caution">
    <text evidence="6">The sequence shown here is derived from an EMBL/GenBank/DDBJ whole genome shotgun (WGS) entry which is preliminary data.</text>
</comment>
<dbReference type="GO" id="GO:0006351">
    <property type="term" value="P:DNA-templated transcription"/>
    <property type="evidence" value="ECO:0007669"/>
    <property type="project" value="TreeGrafter"/>
</dbReference>
<dbReference type="Gene3D" id="1.10.10.10">
    <property type="entry name" value="Winged helix-like DNA-binding domain superfamily/Winged helix DNA-binding domain"/>
    <property type="match status" value="1"/>
</dbReference>
<dbReference type="InterPro" id="IPR005119">
    <property type="entry name" value="LysR_subst-bd"/>
</dbReference>
<dbReference type="RefSeq" id="WP_183201575.1">
    <property type="nucleotide sequence ID" value="NZ_JACIEK010000014.1"/>
</dbReference>
<dbReference type="SUPFAM" id="SSF53850">
    <property type="entry name" value="Periplasmic binding protein-like II"/>
    <property type="match status" value="1"/>
</dbReference>
<dbReference type="PANTHER" id="PTHR30537">
    <property type="entry name" value="HTH-TYPE TRANSCRIPTIONAL REGULATOR"/>
    <property type="match status" value="1"/>
</dbReference>
<organism evidence="6 7">
    <name type="scientific">Aureimonas pseudogalii</name>
    <dbReference type="NCBI Taxonomy" id="1744844"/>
    <lineage>
        <taxon>Bacteria</taxon>
        <taxon>Pseudomonadati</taxon>
        <taxon>Pseudomonadota</taxon>
        <taxon>Alphaproteobacteria</taxon>
        <taxon>Hyphomicrobiales</taxon>
        <taxon>Aurantimonadaceae</taxon>
        <taxon>Aureimonas</taxon>
    </lineage>
</organism>
<dbReference type="InterPro" id="IPR036388">
    <property type="entry name" value="WH-like_DNA-bd_sf"/>
</dbReference>
<accession>A0A7W6H7V7</accession>
<evidence type="ECO:0000259" key="5">
    <source>
        <dbReference type="PROSITE" id="PS50931"/>
    </source>
</evidence>
<protein>
    <submittedName>
        <fullName evidence="6">DNA-binding transcriptional LysR family regulator</fullName>
    </submittedName>
</protein>
<dbReference type="Pfam" id="PF00126">
    <property type="entry name" value="HTH_1"/>
    <property type="match status" value="1"/>
</dbReference>
<evidence type="ECO:0000313" key="7">
    <source>
        <dbReference type="Proteomes" id="UP000542776"/>
    </source>
</evidence>
<evidence type="ECO:0000256" key="4">
    <source>
        <dbReference type="ARBA" id="ARBA00023163"/>
    </source>
</evidence>
<comment type="similarity">
    <text evidence="1">Belongs to the LysR transcriptional regulatory family.</text>
</comment>
<dbReference type="GO" id="GO:0043565">
    <property type="term" value="F:sequence-specific DNA binding"/>
    <property type="evidence" value="ECO:0007669"/>
    <property type="project" value="TreeGrafter"/>
</dbReference>
<dbReference type="PROSITE" id="PS50931">
    <property type="entry name" value="HTH_LYSR"/>
    <property type="match status" value="1"/>
</dbReference>
<dbReference type="GO" id="GO:0003700">
    <property type="term" value="F:DNA-binding transcription factor activity"/>
    <property type="evidence" value="ECO:0007669"/>
    <property type="project" value="InterPro"/>
</dbReference>
<evidence type="ECO:0000256" key="2">
    <source>
        <dbReference type="ARBA" id="ARBA00023015"/>
    </source>
</evidence>
<sequence length="323" mass="34080">MPDPFAALAWDDLRLIGAVAEAGTLPAAALRLGLAHSTVFRRLRAIEAAVGCPLFERHGAALLATGAGEDLAQLARRMGEDVGAVTRRLAGQAPLPHGEVRVATNDSLLMHLLLPLLASFRAACPSVRLEIVVGNPAANLSRRDADVAIRAADRPPETLVGRKAARIAWALYGRRDAFPGAVPDEAALLAQDWLSLGEGLGSMKVARWLAARMPPERVGLRVDSVLALAQAVEAGLGLAHLPCFVGDARPALRRLGAPEPEFAADLWLLTHPDLRGAARVRVLLDHLAAGIAGQRARIEGADPGETRAVEALSQNVVREETGA</sequence>
<dbReference type="Gene3D" id="3.40.190.290">
    <property type="match status" value="1"/>
</dbReference>
<name>A0A7W6H7V7_9HYPH</name>
<reference evidence="6 7" key="1">
    <citation type="submission" date="2020-08" db="EMBL/GenBank/DDBJ databases">
        <title>Genomic Encyclopedia of Type Strains, Phase IV (KMG-IV): sequencing the most valuable type-strain genomes for metagenomic binning, comparative biology and taxonomic classification.</title>
        <authorList>
            <person name="Goeker M."/>
        </authorList>
    </citation>
    <scope>NUCLEOTIDE SEQUENCE [LARGE SCALE GENOMIC DNA]</scope>
    <source>
        <strain evidence="6 7">DSM 102238</strain>
    </source>
</reference>
<keyword evidence="7" id="KW-1185">Reference proteome</keyword>
<keyword evidence="3 6" id="KW-0238">DNA-binding</keyword>
<dbReference type="AlphaFoldDB" id="A0A7W6H7V7"/>
<evidence type="ECO:0000256" key="1">
    <source>
        <dbReference type="ARBA" id="ARBA00009437"/>
    </source>
</evidence>